<feature type="region of interest" description="Disordered" evidence="1">
    <location>
        <begin position="1"/>
        <end position="124"/>
    </location>
</feature>
<evidence type="ECO:0000313" key="3">
    <source>
        <dbReference type="EMBL" id="KNC86547.1"/>
    </source>
</evidence>
<feature type="region of interest" description="Disordered" evidence="1">
    <location>
        <begin position="240"/>
        <end position="272"/>
    </location>
</feature>
<dbReference type="GO" id="GO:0006139">
    <property type="term" value="P:nucleobase-containing compound metabolic process"/>
    <property type="evidence" value="ECO:0007669"/>
    <property type="project" value="InterPro"/>
</dbReference>
<dbReference type="EMBL" id="KQ241647">
    <property type="protein sequence ID" value="KNC86547.1"/>
    <property type="molecule type" value="Genomic_DNA"/>
</dbReference>
<dbReference type="GO" id="GO:0008408">
    <property type="term" value="F:3'-5' exonuclease activity"/>
    <property type="evidence" value="ECO:0007669"/>
    <property type="project" value="InterPro"/>
</dbReference>
<dbReference type="GeneID" id="25901824"/>
<dbReference type="STRING" id="667725.A0A0L0GC09"/>
<protein>
    <recommendedName>
        <fullName evidence="2">3'-5' exonuclease domain-containing protein</fullName>
    </recommendedName>
</protein>
<keyword evidence="4" id="KW-1185">Reference proteome</keyword>
<evidence type="ECO:0000259" key="2">
    <source>
        <dbReference type="Pfam" id="PF01612"/>
    </source>
</evidence>
<reference evidence="3 4" key="1">
    <citation type="submission" date="2011-02" db="EMBL/GenBank/DDBJ databases">
        <title>The Genome Sequence of Sphaeroforma arctica JP610.</title>
        <authorList>
            <consortium name="The Broad Institute Genome Sequencing Platform"/>
            <person name="Russ C."/>
            <person name="Cuomo C."/>
            <person name="Young S.K."/>
            <person name="Zeng Q."/>
            <person name="Gargeya S."/>
            <person name="Alvarado L."/>
            <person name="Berlin A."/>
            <person name="Chapman S.B."/>
            <person name="Chen Z."/>
            <person name="Freedman E."/>
            <person name="Gellesch M."/>
            <person name="Goldberg J."/>
            <person name="Griggs A."/>
            <person name="Gujja S."/>
            <person name="Heilman E."/>
            <person name="Heiman D."/>
            <person name="Howarth C."/>
            <person name="Mehta T."/>
            <person name="Neiman D."/>
            <person name="Pearson M."/>
            <person name="Roberts A."/>
            <person name="Saif S."/>
            <person name="Shea T."/>
            <person name="Shenoy N."/>
            <person name="Sisk P."/>
            <person name="Stolte C."/>
            <person name="Sykes S."/>
            <person name="White J."/>
            <person name="Yandava C."/>
            <person name="Burger G."/>
            <person name="Gray M.W."/>
            <person name="Holland P.W.H."/>
            <person name="King N."/>
            <person name="Lang F.B.F."/>
            <person name="Roger A.J."/>
            <person name="Ruiz-Trillo I."/>
            <person name="Haas B."/>
            <person name="Nusbaum C."/>
            <person name="Birren B."/>
        </authorList>
    </citation>
    <scope>NUCLEOTIDE SEQUENCE [LARGE SCALE GENOMIC DNA]</scope>
    <source>
        <strain evidence="3 4">JP610</strain>
    </source>
</reference>
<proteinExistence type="predicted"/>
<dbReference type="PANTHER" id="PTHR46814">
    <property type="entry name" value="EGALITARIAN, ISOFORM B"/>
    <property type="match status" value="1"/>
</dbReference>
<feature type="compositionally biased region" description="Polar residues" evidence="1">
    <location>
        <begin position="418"/>
        <end position="446"/>
    </location>
</feature>
<feature type="region of interest" description="Disordered" evidence="1">
    <location>
        <begin position="289"/>
        <end position="477"/>
    </location>
</feature>
<dbReference type="Gene3D" id="3.30.420.10">
    <property type="entry name" value="Ribonuclease H-like superfamily/Ribonuclease H"/>
    <property type="match status" value="1"/>
</dbReference>
<dbReference type="Pfam" id="PF01612">
    <property type="entry name" value="DNA_pol_A_exo1"/>
    <property type="match status" value="1"/>
</dbReference>
<dbReference type="SUPFAM" id="SSF53098">
    <property type="entry name" value="Ribonuclease H-like"/>
    <property type="match status" value="1"/>
</dbReference>
<feature type="compositionally biased region" description="Polar residues" evidence="1">
    <location>
        <begin position="258"/>
        <end position="267"/>
    </location>
</feature>
<organism evidence="3 4">
    <name type="scientific">Sphaeroforma arctica JP610</name>
    <dbReference type="NCBI Taxonomy" id="667725"/>
    <lineage>
        <taxon>Eukaryota</taxon>
        <taxon>Ichthyosporea</taxon>
        <taxon>Ichthyophonida</taxon>
        <taxon>Sphaeroforma</taxon>
    </lineage>
</organism>
<dbReference type="PANTHER" id="PTHR46814:SF1">
    <property type="entry name" value="EGALITARIAN, ISOFORM B"/>
    <property type="match status" value="1"/>
</dbReference>
<evidence type="ECO:0000256" key="1">
    <source>
        <dbReference type="SAM" id="MobiDB-lite"/>
    </source>
</evidence>
<dbReference type="InterPro" id="IPR002562">
    <property type="entry name" value="3'-5'_exonuclease_dom"/>
</dbReference>
<feature type="compositionally biased region" description="Basic and acidic residues" evidence="1">
    <location>
        <begin position="92"/>
        <end position="107"/>
    </location>
</feature>
<dbReference type="RefSeq" id="XP_014160449.1">
    <property type="nucleotide sequence ID" value="XM_014304974.1"/>
</dbReference>
<accession>A0A0L0GC09</accession>
<feature type="compositionally biased region" description="Polar residues" evidence="1">
    <location>
        <begin position="298"/>
        <end position="333"/>
    </location>
</feature>
<dbReference type="Proteomes" id="UP000054560">
    <property type="component" value="Unassembled WGS sequence"/>
</dbReference>
<evidence type="ECO:0000313" key="4">
    <source>
        <dbReference type="Proteomes" id="UP000054560"/>
    </source>
</evidence>
<dbReference type="AlphaFoldDB" id="A0A0L0GC09"/>
<feature type="compositionally biased region" description="Polar residues" evidence="1">
    <location>
        <begin position="393"/>
        <end position="410"/>
    </location>
</feature>
<dbReference type="eggNOG" id="KOG2405">
    <property type="taxonomic scope" value="Eukaryota"/>
</dbReference>
<gene>
    <name evidence="3" type="ORF">SARC_01320</name>
</gene>
<dbReference type="InterPro" id="IPR036397">
    <property type="entry name" value="RNaseH_sf"/>
</dbReference>
<dbReference type="GO" id="GO:0003676">
    <property type="term" value="F:nucleic acid binding"/>
    <property type="evidence" value="ECO:0007669"/>
    <property type="project" value="InterPro"/>
</dbReference>
<dbReference type="InterPro" id="IPR012337">
    <property type="entry name" value="RNaseH-like_sf"/>
</dbReference>
<feature type="compositionally biased region" description="Basic and acidic residues" evidence="1">
    <location>
        <begin position="463"/>
        <end position="474"/>
    </location>
</feature>
<sequence length="751" mass="85431">MSHSPLKSASDADEESTIPKSSGDYNESASPDDNVVENETSSCDSSTARQDDIDDDTWPPKSSGYYDRTPDSSICNTIDDIEDDTWPPKSSGHYDRTPESSNRHTIDDTEDNTWPPKSSGYYDKTPDSSAIDLWTLDKGKVQAVRTEGGDLKAIIQEADMGDRLLRDQEKYERRDTAAYGCDGRDQYNNPRQSAAHYHGNQQYDHAYDNSQYDDPRQHNAQRYGGQNYGTNGYDTYARPNNAQMHGNQGYGGYDNHTYARSNHQNYMPHNPIQYDSRRYNRRQQYDDQCYGAHDNRGYTPQNSHQAYGGRTNNPNRDANISSQRNYSNNSPRGNGQPYDNDYNGRYGGQDCSRAPYNNRNPSNRLPYHAFDDTQFGNAGYHNGPQGNPRHNRTQYTNKQRNNTPHNTYDAQHNHNRQYENGNHNRQYANGNHNRQYANGNHNNQPSHTHHRKGRSKNQSVHNYGDRGRDSEYTGHRGSVASDGNVVYVQTVQHCNQVFTQRELSRTSLVGFCTEHYTHSSGRELVSLVQVDGSEDDKTIVFDVLSCADLLTHVTTLKELRTHTAIVKVVHDSREHMHVLHDQYNLVMANVYDTQTTHIILQNIAYREDMNAVSMYWAGRANTILGSIQHTPTTWRRRPLPRQLVDCAAQNVQSAVAVYNAQHAHALKTPGMWRKCKKSHTTVAATHPGDGGGVLSAKDMRDKQEREAREAEHAVQMDRVNKDAQVVADMFFAMLQDADDDTRLLYQDLKVC</sequence>
<feature type="region of interest" description="Disordered" evidence="1">
    <location>
        <begin position="205"/>
        <end position="227"/>
    </location>
</feature>
<feature type="compositionally biased region" description="Polar residues" evidence="1">
    <location>
        <begin position="18"/>
        <end position="48"/>
    </location>
</feature>
<dbReference type="OrthoDB" id="26838at2759"/>
<name>A0A0L0GC09_9EUKA</name>
<feature type="domain" description="3'-5' exonuclease" evidence="2">
    <location>
        <begin position="501"/>
        <end position="658"/>
    </location>
</feature>